<organism evidence="5 6">
    <name type="scientific">Betta splendens</name>
    <name type="common">Siamese fighting fish</name>
    <dbReference type="NCBI Taxonomy" id="158456"/>
    <lineage>
        <taxon>Eukaryota</taxon>
        <taxon>Metazoa</taxon>
        <taxon>Chordata</taxon>
        <taxon>Craniata</taxon>
        <taxon>Vertebrata</taxon>
        <taxon>Euteleostomi</taxon>
        <taxon>Actinopterygii</taxon>
        <taxon>Neopterygii</taxon>
        <taxon>Teleostei</taxon>
        <taxon>Neoteleostei</taxon>
        <taxon>Acanthomorphata</taxon>
        <taxon>Anabantaria</taxon>
        <taxon>Anabantiformes</taxon>
        <taxon>Anabantoidei</taxon>
        <taxon>Osphronemidae</taxon>
        <taxon>Betta</taxon>
    </lineage>
</organism>
<feature type="compositionally biased region" description="Basic and acidic residues" evidence="2">
    <location>
        <begin position="903"/>
        <end position="912"/>
    </location>
</feature>
<dbReference type="GO" id="GO:0008138">
    <property type="term" value="F:protein tyrosine/serine/threonine phosphatase activity"/>
    <property type="evidence" value="ECO:0007669"/>
    <property type="project" value="InterPro"/>
</dbReference>
<feature type="region of interest" description="Disordered" evidence="2">
    <location>
        <begin position="886"/>
        <end position="912"/>
    </location>
</feature>
<feature type="region of interest" description="Disordered" evidence="2">
    <location>
        <begin position="493"/>
        <end position="516"/>
    </location>
</feature>
<dbReference type="GeneID" id="114851224"/>
<dbReference type="PRINTS" id="PR01908">
    <property type="entry name" value="ADSPHPHTASE"/>
</dbReference>
<feature type="compositionally biased region" description="Acidic residues" evidence="2">
    <location>
        <begin position="304"/>
        <end position="315"/>
    </location>
</feature>
<evidence type="ECO:0000256" key="2">
    <source>
        <dbReference type="SAM" id="MobiDB-lite"/>
    </source>
</evidence>
<feature type="compositionally biased region" description="Acidic residues" evidence="2">
    <location>
        <begin position="968"/>
        <end position="977"/>
    </location>
</feature>
<feature type="region of interest" description="Disordered" evidence="2">
    <location>
        <begin position="364"/>
        <end position="393"/>
    </location>
</feature>
<feature type="region of interest" description="Disordered" evidence="2">
    <location>
        <begin position="948"/>
        <end position="1008"/>
    </location>
</feature>
<dbReference type="InterPro" id="IPR020422">
    <property type="entry name" value="TYR_PHOSPHATASE_DUAL_dom"/>
</dbReference>
<dbReference type="OrthoDB" id="2017893at2759"/>
<name>A0A6P7LVB9_BETSP</name>
<feature type="compositionally biased region" description="Basic and acidic residues" evidence="2">
    <location>
        <begin position="1058"/>
        <end position="1081"/>
    </location>
</feature>
<dbReference type="InParanoid" id="A0A6P7LVB9"/>
<dbReference type="GO" id="GO:0043409">
    <property type="term" value="P:negative regulation of MAPK cascade"/>
    <property type="evidence" value="ECO:0007669"/>
    <property type="project" value="TreeGrafter"/>
</dbReference>
<dbReference type="GO" id="GO:0033549">
    <property type="term" value="F:MAP kinase phosphatase activity"/>
    <property type="evidence" value="ECO:0007669"/>
    <property type="project" value="TreeGrafter"/>
</dbReference>
<dbReference type="SUPFAM" id="SSF52799">
    <property type="entry name" value="(Phosphotyrosine protein) phosphatases II"/>
    <property type="match status" value="1"/>
</dbReference>
<dbReference type="InterPro" id="IPR029021">
    <property type="entry name" value="Prot-tyrosine_phosphatase-like"/>
</dbReference>
<dbReference type="GO" id="GO:0005737">
    <property type="term" value="C:cytoplasm"/>
    <property type="evidence" value="ECO:0007669"/>
    <property type="project" value="TreeGrafter"/>
</dbReference>
<dbReference type="InterPro" id="IPR000387">
    <property type="entry name" value="Tyr_Pase_dom"/>
</dbReference>
<accession>A0A6P7LVB9</accession>
<comment type="similarity">
    <text evidence="1">Belongs to the protein-tyrosine phosphatase family. Non-receptor class dual specificity subfamily.</text>
</comment>
<protein>
    <submittedName>
        <fullName evidence="6">Serine/threonine/tyrosine-interacting-like protein 2</fullName>
    </submittedName>
</protein>
<dbReference type="Gene3D" id="3.90.190.10">
    <property type="entry name" value="Protein tyrosine phosphatase superfamily"/>
    <property type="match status" value="1"/>
</dbReference>
<gene>
    <name evidence="6" type="primary">dusp27</name>
</gene>
<dbReference type="SMART" id="SM00195">
    <property type="entry name" value="DSPc"/>
    <property type="match status" value="1"/>
</dbReference>
<reference evidence="6" key="1">
    <citation type="submission" date="2025-08" db="UniProtKB">
        <authorList>
            <consortium name="RefSeq"/>
        </authorList>
    </citation>
    <scope>IDENTIFICATION</scope>
</reference>
<keyword evidence="5" id="KW-1185">Reference proteome</keyword>
<dbReference type="PRINTS" id="PR01909">
    <property type="entry name" value="ADSPHPHTASEA"/>
</dbReference>
<feature type="region of interest" description="Disordered" evidence="2">
    <location>
        <begin position="558"/>
        <end position="580"/>
    </location>
</feature>
<dbReference type="PANTHER" id="PTHR45682">
    <property type="entry name" value="AGAP008228-PA"/>
    <property type="match status" value="1"/>
</dbReference>
<feature type="region of interest" description="Disordered" evidence="2">
    <location>
        <begin position="1038"/>
        <end position="1090"/>
    </location>
</feature>
<dbReference type="FunCoup" id="A0A6P7LVB9">
    <property type="interactions" value="754"/>
</dbReference>
<feature type="region of interest" description="Disordered" evidence="2">
    <location>
        <begin position="299"/>
        <end position="322"/>
    </location>
</feature>
<dbReference type="PROSITE" id="PS50054">
    <property type="entry name" value="TYR_PHOSPHATASE_DUAL"/>
    <property type="match status" value="1"/>
</dbReference>
<feature type="region of interest" description="Disordered" evidence="2">
    <location>
        <begin position="418"/>
        <end position="472"/>
    </location>
</feature>
<dbReference type="RefSeq" id="XP_028998751.1">
    <property type="nucleotide sequence ID" value="XM_029142918.3"/>
</dbReference>
<dbReference type="PANTHER" id="PTHR45682:SF4">
    <property type="entry name" value="SERINE_THREONINE_TYROSINE-INTERACTING-LIKE PROTEIN 2"/>
    <property type="match status" value="1"/>
</dbReference>
<evidence type="ECO:0000313" key="6">
    <source>
        <dbReference type="RefSeq" id="XP_028998751.1"/>
    </source>
</evidence>
<dbReference type="GO" id="GO:0014866">
    <property type="term" value="P:skeletal myofibril assembly"/>
    <property type="evidence" value="ECO:0007669"/>
    <property type="project" value="Ensembl"/>
</dbReference>
<proteinExistence type="inferred from homology"/>
<dbReference type="Proteomes" id="UP000515150">
    <property type="component" value="Chromosome 2"/>
</dbReference>
<evidence type="ECO:0000313" key="5">
    <source>
        <dbReference type="Proteomes" id="UP000515150"/>
    </source>
</evidence>
<dbReference type="InterPro" id="IPR000340">
    <property type="entry name" value="Dual-sp_phosphatase_cat-dom"/>
</dbReference>
<dbReference type="KEGG" id="bspl:114851224"/>
<dbReference type="InterPro" id="IPR020405">
    <property type="entry name" value="Atypical_DUSP_subfamA"/>
</dbReference>
<feature type="domain" description="Tyrosine specific protein phosphatases" evidence="4">
    <location>
        <begin position="205"/>
        <end position="257"/>
    </location>
</feature>
<dbReference type="Pfam" id="PF00782">
    <property type="entry name" value="DSPc"/>
    <property type="match status" value="1"/>
</dbReference>
<feature type="region of interest" description="Disordered" evidence="2">
    <location>
        <begin position="808"/>
        <end position="833"/>
    </location>
</feature>
<dbReference type="AlphaFoldDB" id="A0A6P7LVB9"/>
<evidence type="ECO:0000259" key="4">
    <source>
        <dbReference type="PROSITE" id="PS50056"/>
    </source>
</evidence>
<evidence type="ECO:0000256" key="1">
    <source>
        <dbReference type="ARBA" id="ARBA00008601"/>
    </source>
</evidence>
<sequence length="1132" mass="125611">MASVSDHTDPDGPDVKAVQSQYLRCPSPSFSMLSESRFSAISGSDSILMEPIHLSSAVAAKKIISEELPPRGLRTESIPESMLERAEQLMVEDLYNRVRDMIDDRSPYNTPCVLDIQRALVQDHVEAPINPVDEVWPNIYIAEKSVALNTARLKRMGITHILNTAHGTGVYTGESFYAGMNIQYMGIEVDDFPDADMSVHFRPTAEFLDEALLTHKGKVLLVSVMGVSRSAVLVASYLMIFHHMTIMEALTSIRKKRAINPNEGFLKQLRELNENLLEEHDDDETLSQCSVIDARTRTRLFGDGGDDDEEEDADTSEGQSMTEVKAHSIMMEEEEDGGSVMSSVASSAAAAALRSGLVASNGLEGQGSAGVQEDFVLPDQELGREGDNEEGIDSMIREWQRRNEKYQSEEWWEAQLNSDCEDGESLPGLSKSTEPDADVDSVTSEDIQGIRERLKRRNQRPPSDAMSTSSCRSYSDLWKQRLKEIEEQAAALYRKKDDGDGSESTATGTGGERNVDDEVESILSDASSMYNFCQKNKETLTPLERWRVKRIQFGWNKKDREDGEQSSVGDGETVDGKGEARTASFQDVNLTAYQAWKLRQQKRLGEENAEEILEMSRGENSAIIKRRQRREEILERSKKTLEESQSMCGWETESYISGGTVPLSAFWAGAGVMTPQSVINDNMSVVSGRSSVISSVSQPRSSRSAQSAVLPNPLSPAPPILPLVTAQNSGEPMVNLASIQNWIANVVSETIKQKQSEMNRAGSENGFGIAPSVISGWGLEDDKASTLSGASNSSALSQARSRTTSVLSGAGSGITSGLSGRASTTVGSTLGSKKNKITTTSVPLFSLFQDQVNLSKLDAMDKEIKSGMRNKMATYEKKKILEDNKRSTMFKKKKQTEDDDEQQQEKLRKEEEFLEETKRKEKLKKNHGLSGCLNLNRALERGKDTSIDDWLKSVRPPPRKSALGAQDAPDDPCDDLDASASEFDFSGQRASDDDDDDDDDDEDKNPYVSRYRAGLCKDLLSEDRKYVCNGFTEYHDYRQTGRSYGASEEDSYTHSSKTKYDHYSQFKSSERERGRSRREGGSDDEEEEDVATFIAQTRQRIRAQAAAEAEDDEVLAAWRAQQEAKSQSQHES</sequence>
<dbReference type="CTD" id="92235"/>
<feature type="domain" description="Tyrosine-protein phosphatase" evidence="3">
    <location>
        <begin position="130"/>
        <end position="278"/>
    </location>
</feature>
<dbReference type="PROSITE" id="PS50056">
    <property type="entry name" value="TYR_PHOSPHATASE_2"/>
    <property type="match status" value="1"/>
</dbReference>
<feature type="compositionally biased region" description="Acidic residues" evidence="2">
    <location>
        <begin position="992"/>
        <end position="1003"/>
    </location>
</feature>
<evidence type="ECO:0000259" key="3">
    <source>
        <dbReference type="PROSITE" id="PS50054"/>
    </source>
</evidence>